<name>A0A133XYK3_9LACT</name>
<feature type="transmembrane region" description="Helical" evidence="3">
    <location>
        <begin position="78"/>
        <end position="100"/>
    </location>
</feature>
<evidence type="ECO:0000313" key="4">
    <source>
        <dbReference type="EMBL" id="KXB36029.1"/>
    </source>
</evidence>
<evidence type="ECO:0000313" key="5">
    <source>
        <dbReference type="Proteomes" id="UP000070422"/>
    </source>
</evidence>
<keyword evidence="1 3" id="KW-0812">Transmembrane</keyword>
<evidence type="ECO:0000256" key="3">
    <source>
        <dbReference type="SAM" id="Phobius"/>
    </source>
</evidence>
<accession>A0A133XYK3</accession>
<reference evidence="4 5" key="1">
    <citation type="submission" date="2016-01" db="EMBL/GenBank/DDBJ databases">
        <authorList>
            <person name="Oliw E.H."/>
        </authorList>
    </citation>
    <scope>NUCLEOTIDE SEQUENCE [LARGE SCALE GENOMIC DNA]</scope>
    <source>
        <strain evidence="4 5">KA00635</strain>
    </source>
</reference>
<feature type="transmembrane region" description="Helical" evidence="3">
    <location>
        <begin position="12"/>
        <end position="33"/>
    </location>
</feature>
<organism evidence="4 5">
    <name type="scientific">Aerococcus christensenii</name>
    <dbReference type="NCBI Taxonomy" id="87541"/>
    <lineage>
        <taxon>Bacteria</taxon>
        <taxon>Bacillati</taxon>
        <taxon>Bacillota</taxon>
        <taxon>Bacilli</taxon>
        <taxon>Lactobacillales</taxon>
        <taxon>Aerococcaceae</taxon>
        <taxon>Aerococcus</taxon>
    </lineage>
</organism>
<evidence type="ECO:0000256" key="2">
    <source>
        <dbReference type="ARBA" id="ARBA00022989"/>
    </source>
</evidence>
<proteinExistence type="predicted"/>
<keyword evidence="3" id="KW-0472">Membrane</keyword>
<dbReference type="EMBL" id="LSCQ01000050">
    <property type="protein sequence ID" value="KXB36029.1"/>
    <property type="molecule type" value="Genomic_DNA"/>
</dbReference>
<dbReference type="GO" id="GO:0016020">
    <property type="term" value="C:membrane"/>
    <property type="evidence" value="ECO:0007669"/>
    <property type="project" value="InterPro"/>
</dbReference>
<dbReference type="PANTHER" id="PTHR37815:SF3">
    <property type="entry name" value="UPF0397 PROTEIN SPR0429"/>
    <property type="match status" value="1"/>
</dbReference>
<keyword evidence="2 3" id="KW-1133">Transmembrane helix</keyword>
<feature type="transmembrane region" description="Helical" evidence="3">
    <location>
        <begin position="112"/>
        <end position="132"/>
    </location>
</feature>
<evidence type="ECO:0000256" key="1">
    <source>
        <dbReference type="ARBA" id="ARBA00022692"/>
    </source>
</evidence>
<dbReference type="Proteomes" id="UP000070422">
    <property type="component" value="Unassembled WGS sequence"/>
</dbReference>
<dbReference type="InterPro" id="IPR009825">
    <property type="entry name" value="ECF_substrate-spec-like"/>
</dbReference>
<comment type="caution">
    <text evidence="4">The sequence shown here is derived from an EMBL/GenBank/DDBJ whole genome shotgun (WGS) entry which is preliminary data.</text>
</comment>
<dbReference type="STRING" id="87541.AWM71_00390"/>
<protein>
    <recommendedName>
        <fullName evidence="6">ECF transporter S component</fullName>
    </recommendedName>
</protein>
<dbReference type="AlphaFoldDB" id="A0A133XYK3"/>
<dbReference type="PANTHER" id="PTHR37815">
    <property type="entry name" value="UPF0397 PROTEIN BC_2624-RELATED"/>
    <property type="match status" value="1"/>
</dbReference>
<dbReference type="Gene3D" id="1.10.1760.20">
    <property type="match status" value="1"/>
</dbReference>
<feature type="transmembrane region" description="Helical" evidence="3">
    <location>
        <begin position="144"/>
        <end position="173"/>
    </location>
</feature>
<evidence type="ECO:0008006" key="6">
    <source>
        <dbReference type="Google" id="ProtNLM"/>
    </source>
</evidence>
<dbReference type="PATRIC" id="fig|87541.4.peg.1037"/>
<dbReference type="Pfam" id="PF07155">
    <property type="entry name" value="ECF-ribofla_trS"/>
    <property type="match status" value="1"/>
</dbReference>
<gene>
    <name evidence="4" type="ORF">HMPREF3187_01046</name>
</gene>
<sequence length="187" mass="20390">MIPLNRNHLFPLVATALYAAIIILAITFIHIPMPSALSKSFVHPGNALVVLGLLLLGEKNGTFAAVIGLFLYDTLNGYAASAPFTVLENLIVLLIVSLLYRKVYHSKLTLGRLSFIGSLAGLTKVIVIFIKYTLRQYLLGNSLFASLAIAATGMPASLFTAIVTGLLVTTLYFPMKKIFDRYQLTQN</sequence>